<evidence type="ECO:0000313" key="1">
    <source>
        <dbReference type="EMBL" id="RSL53823.1"/>
    </source>
</evidence>
<name>A0A428PLB4_9HYPO</name>
<reference evidence="1 2" key="1">
    <citation type="submission" date="2017-06" db="EMBL/GenBank/DDBJ databases">
        <title>Comparative genomic analysis of Ambrosia Fusariam Clade fungi.</title>
        <authorList>
            <person name="Stajich J.E."/>
            <person name="Carrillo J."/>
            <person name="Kijimoto T."/>
            <person name="Eskalen A."/>
            <person name="O'Donnell K."/>
            <person name="Kasson M."/>
        </authorList>
    </citation>
    <scope>NUCLEOTIDE SEQUENCE [LARGE SCALE GENOMIC DNA]</scope>
    <source>
        <strain evidence="1 2">NRRL62584</strain>
    </source>
</reference>
<sequence>MTLVAANNGDAATFTHGLRNPSVALDVVEKTLLRHWWKIVRTRSVWIDPIEEEVVCKLEGSEMALLQPEEVVVCKMKGGFEMALLRPEVV</sequence>
<dbReference type="AlphaFoldDB" id="A0A428PLB4"/>
<evidence type="ECO:0000313" key="2">
    <source>
        <dbReference type="Proteomes" id="UP000288168"/>
    </source>
</evidence>
<keyword evidence="2" id="KW-1185">Reference proteome</keyword>
<dbReference type="Proteomes" id="UP000288168">
    <property type="component" value="Unassembled WGS sequence"/>
</dbReference>
<proteinExistence type="predicted"/>
<comment type="caution">
    <text evidence="1">The sequence shown here is derived from an EMBL/GenBank/DDBJ whole genome shotgun (WGS) entry which is preliminary data.</text>
</comment>
<gene>
    <name evidence="1" type="ORF">CEP54_010220</name>
</gene>
<dbReference type="EMBL" id="NKCI01000118">
    <property type="protein sequence ID" value="RSL53823.1"/>
    <property type="molecule type" value="Genomic_DNA"/>
</dbReference>
<accession>A0A428PLB4</accession>
<organism evidence="1 2">
    <name type="scientific">Fusarium duplospermum</name>
    <dbReference type="NCBI Taxonomy" id="1325734"/>
    <lineage>
        <taxon>Eukaryota</taxon>
        <taxon>Fungi</taxon>
        <taxon>Dikarya</taxon>
        <taxon>Ascomycota</taxon>
        <taxon>Pezizomycotina</taxon>
        <taxon>Sordariomycetes</taxon>
        <taxon>Hypocreomycetidae</taxon>
        <taxon>Hypocreales</taxon>
        <taxon>Nectriaceae</taxon>
        <taxon>Fusarium</taxon>
        <taxon>Fusarium solani species complex</taxon>
    </lineage>
</organism>
<protein>
    <submittedName>
        <fullName evidence="1">Uncharacterized protein</fullName>
    </submittedName>
</protein>